<dbReference type="PROSITE" id="PS51257">
    <property type="entry name" value="PROKAR_LIPOPROTEIN"/>
    <property type="match status" value="1"/>
</dbReference>
<evidence type="ECO:0000256" key="1">
    <source>
        <dbReference type="ARBA" id="ARBA00023157"/>
    </source>
</evidence>
<sequence length="404" mass="44075">MTGRLNGTARRLAAIAAALVVVVSLAGCVQEDDNRRAGSPGQLLDPPDPPEVQASQLARIKPGKQLPLRAGEHRMNLQMQTDYTPSAPTGKGTDDYRCFLLDPQLDKDVWLTGSNVLPGNPDVVHHVILFRVDPAQVQEAEQKDAQSADEGWTCFGGTGLAGEFSNVDDANWLAAWAPGGDETKVRDGYGVRLAAGSRIVMQVHYNLLKDAAPDVSSTQLRWMAGNRDLDALHTFLMPAPVEMPCRPDHDDSPLCDRDAAVKDVMQRFGSAGNTNSLLHLLCGTEAKASNTTSCTRNINKPMTILGAAGHMHLLGRQLRIEANPGTPDAKTILDIPIWDFDNQGTKPIDPIHLDQYDKVKVTCKHVQWLRDVLPAFEDIPDTYVVWAEGTTDEMCLGMLQVAFD</sequence>
<name>A0ABP8ZBP7_9ACTN</name>
<dbReference type="SUPFAM" id="SSF49742">
    <property type="entry name" value="PHM/PNGase F"/>
    <property type="match status" value="2"/>
</dbReference>
<evidence type="ECO:0000256" key="2">
    <source>
        <dbReference type="SAM" id="MobiDB-lite"/>
    </source>
</evidence>
<evidence type="ECO:0008006" key="6">
    <source>
        <dbReference type="Google" id="ProtNLM"/>
    </source>
</evidence>
<feature type="signal peptide" evidence="3">
    <location>
        <begin position="1"/>
        <end position="26"/>
    </location>
</feature>
<dbReference type="InterPro" id="IPR008977">
    <property type="entry name" value="PHM/PNGase_F_dom_sf"/>
</dbReference>
<accession>A0ABP8ZBP7</accession>
<evidence type="ECO:0000313" key="5">
    <source>
        <dbReference type="Proteomes" id="UP001499882"/>
    </source>
</evidence>
<feature type="region of interest" description="Disordered" evidence="2">
    <location>
        <begin position="32"/>
        <end position="52"/>
    </location>
</feature>
<gene>
    <name evidence="4" type="ORF">GCM10023350_41590</name>
</gene>
<feature type="chain" id="PRO_5046179070" description="Copper type II ascorbate-dependent monooxygenase N-terminal domain-containing protein" evidence="3">
    <location>
        <begin position="27"/>
        <end position="404"/>
    </location>
</feature>
<reference evidence="5" key="1">
    <citation type="journal article" date="2019" name="Int. J. Syst. Evol. Microbiol.">
        <title>The Global Catalogue of Microorganisms (GCM) 10K type strain sequencing project: providing services to taxonomists for standard genome sequencing and annotation.</title>
        <authorList>
            <consortium name="The Broad Institute Genomics Platform"/>
            <consortium name="The Broad Institute Genome Sequencing Center for Infectious Disease"/>
            <person name="Wu L."/>
            <person name="Ma J."/>
        </authorList>
    </citation>
    <scope>NUCLEOTIDE SEQUENCE [LARGE SCALE GENOMIC DNA]</scope>
    <source>
        <strain evidence="5">JCM 18532</strain>
    </source>
</reference>
<comment type="caution">
    <text evidence="4">The sequence shown here is derived from an EMBL/GenBank/DDBJ whole genome shotgun (WGS) entry which is preliminary data.</text>
</comment>
<dbReference type="RefSeq" id="WP_345528919.1">
    <property type="nucleotide sequence ID" value="NZ_BAABKN010000027.1"/>
</dbReference>
<dbReference type="Proteomes" id="UP001499882">
    <property type="component" value="Unassembled WGS sequence"/>
</dbReference>
<dbReference type="InterPro" id="IPR036939">
    <property type="entry name" value="Cu2_ascorb_mOase_N_sf"/>
</dbReference>
<keyword evidence="5" id="KW-1185">Reference proteome</keyword>
<dbReference type="EMBL" id="BAABKN010000027">
    <property type="protein sequence ID" value="GAA4752010.1"/>
    <property type="molecule type" value="Genomic_DNA"/>
</dbReference>
<dbReference type="Gene3D" id="2.60.120.230">
    <property type="match status" value="1"/>
</dbReference>
<protein>
    <recommendedName>
        <fullName evidence="6">Copper type II ascorbate-dependent monooxygenase N-terminal domain-containing protein</fullName>
    </recommendedName>
</protein>
<organism evidence="4 5">
    <name type="scientific">Nocardioides endophyticus</name>
    <dbReference type="NCBI Taxonomy" id="1353775"/>
    <lineage>
        <taxon>Bacteria</taxon>
        <taxon>Bacillati</taxon>
        <taxon>Actinomycetota</taxon>
        <taxon>Actinomycetes</taxon>
        <taxon>Propionibacteriales</taxon>
        <taxon>Nocardioidaceae</taxon>
        <taxon>Nocardioides</taxon>
    </lineage>
</organism>
<dbReference type="Gene3D" id="2.60.120.310">
    <property type="entry name" value="Copper type II, ascorbate-dependent monooxygenase, N-terminal domain"/>
    <property type="match status" value="1"/>
</dbReference>
<evidence type="ECO:0000313" key="4">
    <source>
        <dbReference type="EMBL" id="GAA4752010.1"/>
    </source>
</evidence>
<dbReference type="InterPro" id="IPR014784">
    <property type="entry name" value="Cu2_ascorb_mOase-like_C"/>
</dbReference>
<keyword evidence="1" id="KW-1015">Disulfide bond</keyword>
<keyword evidence="3" id="KW-0732">Signal</keyword>
<evidence type="ECO:0000256" key="3">
    <source>
        <dbReference type="SAM" id="SignalP"/>
    </source>
</evidence>
<proteinExistence type="predicted"/>